<gene>
    <name evidence="1" type="ORF">GCM10009118_27890</name>
</gene>
<comment type="caution">
    <text evidence="1">The sequence shown here is derived from an EMBL/GenBank/DDBJ whole genome shotgun (WGS) entry which is preliminary data.</text>
</comment>
<reference evidence="1 2" key="1">
    <citation type="journal article" date="2019" name="Int. J. Syst. Evol. Microbiol.">
        <title>The Global Catalogue of Microorganisms (GCM) 10K type strain sequencing project: providing services to taxonomists for standard genome sequencing and annotation.</title>
        <authorList>
            <consortium name="The Broad Institute Genomics Platform"/>
            <consortium name="The Broad Institute Genome Sequencing Center for Infectious Disease"/>
            <person name="Wu L."/>
            <person name="Ma J."/>
        </authorList>
    </citation>
    <scope>NUCLEOTIDE SEQUENCE [LARGE SCALE GENOMIC DNA]</scope>
    <source>
        <strain evidence="1 2">JCM 16083</strain>
    </source>
</reference>
<accession>A0ABN1MTU0</accession>
<sequence>MKKDEIPQDYSALVNHFRELCYAKDNDGKYTTGLSTGWEVKTVALEQAWEEIKLRIEETLEEIRKGHKTPLAYFMELQLMDSKLLSKYVGIWHFKVKRHLNKPEVFRKLDSKTIQKYAQALDITAEDLTQFNKA</sequence>
<keyword evidence="2" id="KW-1185">Reference proteome</keyword>
<protein>
    <recommendedName>
        <fullName evidence="3">XRE family transcriptional regulator</fullName>
    </recommendedName>
</protein>
<evidence type="ECO:0000313" key="2">
    <source>
        <dbReference type="Proteomes" id="UP001501126"/>
    </source>
</evidence>
<dbReference type="EMBL" id="BAAAFH010000022">
    <property type="protein sequence ID" value="GAA0876379.1"/>
    <property type="molecule type" value="Genomic_DNA"/>
</dbReference>
<evidence type="ECO:0008006" key="3">
    <source>
        <dbReference type="Google" id="ProtNLM"/>
    </source>
</evidence>
<evidence type="ECO:0000313" key="1">
    <source>
        <dbReference type="EMBL" id="GAA0876379.1"/>
    </source>
</evidence>
<dbReference type="RefSeq" id="WP_343789080.1">
    <property type="nucleotide sequence ID" value="NZ_BAAAFH010000022.1"/>
</dbReference>
<organism evidence="1 2">
    <name type="scientific">Wandonia haliotis</name>
    <dbReference type="NCBI Taxonomy" id="574963"/>
    <lineage>
        <taxon>Bacteria</taxon>
        <taxon>Pseudomonadati</taxon>
        <taxon>Bacteroidota</taxon>
        <taxon>Flavobacteriia</taxon>
        <taxon>Flavobacteriales</taxon>
        <taxon>Crocinitomicaceae</taxon>
        <taxon>Wandonia</taxon>
    </lineage>
</organism>
<proteinExistence type="predicted"/>
<dbReference type="Proteomes" id="UP001501126">
    <property type="component" value="Unassembled WGS sequence"/>
</dbReference>
<name>A0ABN1MTU0_9FLAO</name>